<accession>A0ABM0GZS8</accession>
<dbReference type="Pfam" id="PF20266">
    <property type="entry name" value="Mab-21_C"/>
    <property type="match status" value="1"/>
</dbReference>
<sequence length="577" mass="65379">MHDKGHFGVNAARVRTSASNCAQRLLGTMSSKLVETQGEIEKYDDIPIFDLGFFVNIYAYNFQYLYSPSKTKKLFESFIFENESATECHIPRGQLFNLKHTQLQPIGSVIEIFSFPETAGFSNSGEFDFQMIYEGLTIAEGKSAMACDVAEAEACPGRPGHVKLVLREESTAENWKSVSTKVEDSHYLVPSEVVDNFHKALECRALTTNMSVVNSSLQASDENAEYIHFSTRRDGPGVQTTAMSKKDRYTVFDIGIAFPCSTWPSAAREWLTRPRPGGWPSQKVIDHIVRRRCMVVPAPSVEGSKSLEWQLSFSLVERILARDLLKTQAVCYILIKLIYINYLRQPHKPGIRPYHLKNIFLRLLERIPLNTWDYVNMGRRTMDLLHELDECLSKRFCPHYFMPQVNLFHDLSDDILAETQTKLRELVLKPKDGVMWYGDPNLLLPSPPIAKLAFTKIMTDVTVKARSSLICMSSSTTPGLTLENYISKVKGILGDVCKEVECDLNDKDVELSDFQKAKNDMFNNVYPKEVKKFADFMVGKETTKKAGEGDNVWLTSVMLAASKCLDDLLYFIKPLKA</sequence>
<dbReference type="SMART" id="SM01265">
    <property type="entry name" value="Mab-21"/>
    <property type="match status" value="1"/>
</dbReference>
<feature type="domain" description="Mab-21-like HhH/H2TH-like" evidence="3">
    <location>
        <begin position="348"/>
        <end position="422"/>
    </location>
</feature>
<evidence type="ECO:0000313" key="5">
    <source>
        <dbReference type="RefSeq" id="XP_002741029.1"/>
    </source>
</evidence>
<feature type="domain" description="Mab-21-like nucleotidyltransferase" evidence="2">
    <location>
        <begin position="153"/>
        <end position="320"/>
    </location>
</feature>
<keyword evidence="4" id="KW-1185">Reference proteome</keyword>
<dbReference type="Pfam" id="PF03281">
    <property type="entry name" value="Mab-21"/>
    <property type="match status" value="1"/>
</dbReference>
<dbReference type="GeneID" id="100375194"/>
<dbReference type="PANTHER" id="PTHR10656:SF69">
    <property type="entry name" value="MAB-21-LIKE HHH_H2TH-LIKE DOMAIN-CONTAINING PROTEIN"/>
    <property type="match status" value="1"/>
</dbReference>
<dbReference type="InterPro" id="IPR046903">
    <property type="entry name" value="Mab-21-like_nuc_Trfase"/>
</dbReference>
<dbReference type="InterPro" id="IPR046906">
    <property type="entry name" value="Mab-21_HhH/H2TH-like"/>
</dbReference>
<evidence type="ECO:0000259" key="3">
    <source>
        <dbReference type="Pfam" id="PF20266"/>
    </source>
</evidence>
<dbReference type="Gene3D" id="1.10.1410.40">
    <property type="match status" value="1"/>
</dbReference>
<evidence type="ECO:0000259" key="2">
    <source>
        <dbReference type="Pfam" id="PF03281"/>
    </source>
</evidence>
<reference evidence="5" key="1">
    <citation type="submission" date="2025-08" db="UniProtKB">
        <authorList>
            <consortium name="RefSeq"/>
        </authorList>
    </citation>
    <scope>IDENTIFICATION</scope>
    <source>
        <tissue evidence="5">Testes</tissue>
    </source>
</reference>
<dbReference type="Proteomes" id="UP000694865">
    <property type="component" value="Unplaced"/>
</dbReference>
<name>A0ABM0GZS8_SACKO</name>
<protein>
    <submittedName>
        <fullName evidence="5">Uncharacterized protein LOC100375194</fullName>
    </submittedName>
</protein>
<organism evidence="4 5">
    <name type="scientific">Saccoglossus kowalevskii</name>
    <name type="common">Acorn worm</name>
    <dbReference type="NCBI Taxonomy" id="10224"/>
    <lineage>
        <taxon>Eukaryota</taxon>
        <taxon>Metazoa</taxon>
        <taxon>Hemichordata</taxon>
        <taxon>Enteropneusta</taxon>
        <taxon>Harrimaniidae</taxon>
        <taxon>Saccoglossus</taxon>
    </lineage>
</organism>
<dbReference type="PANTHER" id="PTHR10656">
    <property type="entry name" value="CELL FATE DETERMINING PROTEIN MAB21-RELATED"/>
    <property type="match status" value="1"/>
</dbReference>
<comment type="similarity">
    <text evidence="1">Belongs to the mab-21 family.</text>
</comment>
<evidence type="ECO:0000256" key="1">
    <source>
        <dbReference type="ARBA" id="ARBA00008307"/>
    </source>
</evidence>
<evidence type="ECO:0000313" key="4">
    <source>
        <dbReference type="Proteomes" id="UP000694865"/>
    </source>
</evidence>
<proteinExistence type="inferred from homology"/>
<gene>
    <name evidence="5" type="primary">LOC100375194</name>
</gene>
<dbReference type="InterPro" id="IPR024810">
    <property type="entry name" value="MAB21L/cGLR"/>
</dbReference>
<dbReference type="RefSeq" id="XP_002741029.1">
    <property type="nucleotide sequence ID" value="XM_002740983.2"/>
</dbReference>